<proteinExistence type="predicted"/>
<reference evidence="1" key="1">
    <citation type="submission" date="2012-11" db="EMBL/GenBank/DDBJ databases">
        <title>Dependencies among metagenomic species, viruses, plasmids and units of genetic variation.</title>
        <authorList>
            <person name="Nielsen H.B."/>
            <person name="Almeida M."/>
            <person name="Juncker A.S."/>
            <person name="Rasmussen S."/>
            <person name="Li J."/>
            <person name="Sunagawa S."/>
            <person name="Plichta D."/>
            <person name="Gautier L."/>
            <person name="Le Chatelier E."/>
            <person name="Peletier E."/>
            <person name="Bonde I."/>
            <person name="Nielsen T."/>
            <person name="Manichanh C."/>
            <person name="Arumugam M."/>
            <person name="Batto J."/>
            <person name="Santos M.B.Q.D."/>
            <person name="Blom N."/>
            <person name="Borruel N."/>
            <person name="Burgdorf K.S."/>
            <person name="Boumezbeur F."/>
            <person name="Casellas F."/>
            <person name="Dore J."/>
            <person name="Guarner F."/>
            <person name="Hansen T."/>
            <person name="Hildebrand F."/>
            <person name="Kaas R.S."/>
            <person name="Kennedy S."/>
            <person name="Kristiansen K."/>
            <person name="Kultima J.R."/>
            <person name="Leonard P."/>
            <person name="Levenez F."/>
            <person name="Lund O."/>
            <person name="Moumen B."/>
            <person name="Le Paslier D."/>
            <person name="Pons N."/>
            <person name="Pedersen O."/>
            <person name="Prifti E."/>
            <person name="Qin J."/>
            <person name="Raes J."/>
            <person name="Tap J."/>
            <person name="Tims S."/>
            <person name="Ussery D.W."/>
            <person name="Yamada T."/>
            <person name="MetaHit consortium"/>
            <person name="Renault P."/>
            <person name="Sicheritz-Ponten T."/>
            <person name="Bork P."/>
            <person name="Wang J."/>
            <person name="Brunak S."/>
            <person name="Ehrlich S.D."/>
        </authorList>
    </citation>
    <scope>NUCLEOTIDE SEQUENCE [LARGE SCALE GENOMIC DNA]</scope>
</reference>
<gene>
    <name evidence="1" type="ORF">BN587_01905</name>
</gene>
<evidence type="ECO:0000313" key="2">
    <source>
        <dbReference type="Proteomes" id="UP000014937"/>
    </source>
</evidence>
<dbReference type="AlphaFoldDB" id="R6WTH4"/>
<evidence type="ECO:0000313" key="1">
    <source>
        <dbReference type="EMBL" id="CDD10259.1"/>
    </source>
</evidence>
<dbReference type="EMBL" id="CBGL010000028">
    <property type="protein sequence ID" value="CDD10259.1"/>
    <property type="molecule type" value="Genomic_DNA"/>
</dbReference>
<comment type="caution">
    <text evidence="1">The sequence shown here is derived from an EMBL/GenBank/DDBJ whole genome shotgun (WGS) entry which is preliminary data.</text>
</comment>
<dbReference type="HOGENOM" id="CLU_1276646_0_0_9"/>
<dbReference type="Proteomes" id="UP000014937">
    <property type="component" value="Unassembled WGS sequence"/>
</dbReference>
<accession>R6WTH4</accession>
<protein>
    <submittedName>
        <fullName evidence="1">Uncharacterized protein</fullName>
    </submittedName>
</protein>
<sequence>MCGNLIVSKGSLYVYLFELNLRNLLYVINIMGYYHINDTGKGVIIKDFDNISEDYKMPPIDYIKEYFESKRGIGKKNLEWLASMDVYHQLAYLALNDYRLSYIVSNLDEKTPEAFCKKYDESYSNEFSSDVADIFECLFCYRFGYPFGCFKGISDYDGTIMFFCNVQYPPKTYNKKLGELTEVVFIKELREFFYELFKDDYYKTVELELCEEYIKE</sequence>
<organism evidence="1 2">
    <name type="scientific">Phascolarctobacterium succinatutens CAG:287</name>
    <dbReference type="NCBI Taxonomy" id="1263101"/>
    <lineage>
        <taxon>Bacteria</taxon>
        <taxon>Bacillati</taxon>
        <taxon>Bacillota</taxon>
        <taxon>Negativicutes</taxon>
        <taxon>Acidaminococcales</taxon>
        <taxon>Acidaminococcaceae</taxon>
        <taxon>Phascolarctobacterium</taxon>
    </lineage>
</organism>
<name>R6WTH4_9FIRM</name>